<keyword evidence="5" id="KW-1185">Reference proteome</keyword>
<dbReference type="Gene3D" id="3.40.50.720">
    <property type="entry name" value="NAD(P)-binding Rossmann-like Domain"/>
    <property type="match status" value="1"/>
</dbReference>
<evidence type="ECO:0000256" key="1">
    <source>
        <dbReference type="ARBA" id="ARBA00022857"/>
    </source>
</evidence>
<dbReference type="SUPFAM" id="SSF50129">
    <property type="entry name" value="GroES-like"/>
    <property type="match status" value="1"/>
</dbReference>
<dbReference type="SMART" id="SM00829">
    <property type="entry name" value="PKS_ER"/>
    <property type="match status" value="1"/>
</dbReference>
<organism evidence="4 5">
    <name type="scientific">Bradyrhizobium barranii</name>
    <dbReference type="NCBI Taxonomy" id="2992140"/>
    <lineage>
        <taxon>Bacteria</taxon>
        <taxon>Pseudomonadati</taxon>
        <taxon>Pseudomonadota</taxon>
        <taxon>Alphaproteobacteria</taxon>
        <taxon>Hyphomicrobiales</taxon>
        <taxon>Nitrobacteraceae</taxon>
        <taxon>Bradyrhizobium</taxon>
    </lineage>
</organism>
<sequence>MGKTGLQLRSLIKASGELEISLVDVPTPEPGADEVVVRIEATPINPSDLGLLTGTADLTTIKASGTNHHPIVTAKVPETTMPAMAGRLDQSLPIGFEGAGIVIMTGSSDTVKALMGRTVAIFGGAMYAQYRCLKVADCLPLPDGTTPAEGASCFVNPLTALGMTEAMRTEGHTALVHTAAASNLGQMLNKICLKDDISLVNIVRNAEQASILRNIGARHVIDSTSATFMDELSAALVETGATIAFDAIGGGKLASQILSAMEAAINNSGKYPYSRYGSTVHKQVYIYGTLDPRPTEITRSFGTAWGLGGWLLMPFLAKIGQAGSQRLRQRVVDELKTTFASYYTKVVSLAEALDPANIAVYVKRATGEKFLINPNKGK</sequence>
<dbReference type="InterPro" id="IPR036291">
    <property type="entry name" value="NAD(P)-bd_dom_sf"/>
</dbReference>
<keyword evidence="2" id="KW-0560">Oxidoreductase</keyword>
<dbReference type="Proteomes" id="UP001430990">
    <property type="component" value="Chromosome"/>
</dbReference>
<dbReference type="PANTHER" id="PTHR48106:SF18">
    <property type="entry name" value="QUINONE OXIDOREDUCTASE PIG3"/>
    <property type="match status" value="1"/>
</dbReference>
<evidence type="ECO:0000313" key="5">
    <source>
        <dbReference type="Proteomes" id="UP001430990"/>
    </source>
</evidence>
<proteinExistence type="predicted"/>
<feature type="domain" description="Enoyl reductase (ER)" evidence="3">
    <location>
        <begin position="16"/>
        <end position="332"/>
    </location>
</feature>
<dbReference type="CDD" id="cd08291">
    <property type="entry name" value="ETR_like_1"/>
    <property type="match status" value="1"/>
</dbReference>
<evidence type="ECO:0000256" key="2">
    <source>
        <dbReference type="ARBA" id="ARBA00023002"/>
    </source>
</evidence>
<evidence type="ECO:0000313" key="4">
    <source>
        <dbReference type="EMBL" id="UFW91233.1"/>
    </source>
</evidence>
<dbReference type="SUPFAM" id="SSF51735">
    <property type="entry name" value="NAD(P)-binding Rossmann-fold domains"/>
    <property type="match status" value="1"/>
</dbReference>
<keyword evidence="1" id="KW-0521">NADP</keyword>
<dbReference type="InterPro" id="IPR020843">
    <property type="entry name" value="ER"/>
</dbReference>
<dbReference type="EMBL" id="CP088100">
    <property type="protein sequence ID" value="UFW91233.1"/>
    <property type="molecule type" value="Genomic_DNA"/>
</dbReference>
<dbReference type="InterPro" id="IPR011032">
    <property type="entry name" value="GroES-like_sf"/>
</dbReference>
<name>A0ABY3QYX9_9BRAD</name>
<gene>
    <name evidence="4" type="ORF">BjapCC829_19530</name>
</gene>
<protein>
    <submittedName>
        <fullName evidence="4">Zinc-binding dehydrogenase</fullName>
    </submittedName>
</protein>
<accession>A0ABY3QYX9</accession>
<dbReference type="PANTHER" id="PTHR48106">
    <property type="entry name" value="QUINONE OXIDOREDUCTASE PIG3-RELATED"/>
    <property type="match status" value="1"/>
</dbReference>
<reference evidence="4" key="1">
    <citation type="submission" date="2021-11" db="EMBL/GenBank/DDBJ databases">
        <title>Australian commercial rhizobial inoculants.</title>
        <authorList>
            <person name="Kohlmeier M.G."/>
            <person name="O'Hara G.W."/>
            <person name="Colombi E."/>
            <person name="Ramsay J.P."/>
            <person name="Terpolilli J."/>
        </authorList>
    </citation>
    <scope>NUCLEOTIDE SEQUENCE</scope>
    <source>
        <strain evidence="4">CC829</strain>
    </source>
</reference>
<evidence type="ECO:0000259" key="3">
    <source>
        <dbReference type="SMART" id="SM00829"/>
    </source>
</evidence>
<dbReference type="Gene3D" id="3.90.180.10">
    <property type="entry name" value="Medium-chain alcohol dehydrogenases, catalytic domain"/>
    <property type="match status" value="1"/>
</dbReference>